<sequence>MKDGPEKPLLSERLKANMQAAEQHHADLMASASTSFETDIKAILKNAQTTIARDLAAQHRAIKTEIEAELNHLRKQLGLYHQARKWSPLLLALAVLFSLLLVLGATWFWATSYQEWRTAKSLQSALDDSQNGYLLLNLTNGTLARCTPNQTTITCKDMKE</sequence>
<dbReference type="Proteomes" id="UP000185783">
    <property type="component" value="Unassembled WGS sequence"/>
</dbReference>
<comment type="caution">
    <text evidence="2">The sequence shown here is derived from an EMBL/GenBank/DDBJ whole genome shotgun (WGS) entry which is preliminary data.</text>
</comment>
<evidence type="ECO:0000256" key="1">
    <source>
        <dbReference type="SAM" id="Phobius"/>
    </source>
</evidence>
<dbReference type="EMBL" id="LVVZ01000005">
    <property type="protein sequence ID" value="OKL45444.1"/>
    <property type="molecule type" value="Genomic_DNA"/>
</dbReference>
<gene>
    <name evidence="2" type="ORF">A3843_03745</name>
</gene>
<keyword evidence="1" id="KW-0812">Transmembrane</keyword>
<dbReference type="RefSeq" id="WP_028480060.1">
    <property type="nucleotide sequence ID" value="NZ_LVVZ01000005.1"/>
</dbReference>
<evidence type="ECO:0008006" key="4">
    <source>
        <dbReference type="Google" id="ProtNLM"/>
    </source>
</evidence>
<keyword evidence="1" id="KW-0472">Membrane</keyword>
<proteinExistence type="predicted"/>
<dbReference type="STRING" id="197461.A3843_03745"/>
<accession>A0A1U7JL73</accession>
<evidence type="ECO:0000313" key="3">
    <source>
        <dbReference type="Proteomes" id="UP000185783"/>
    </source>
</evidence>
<name>A0A1U7JL73_9HYPH</name>
<feature type="transmembrane region" description="Helical" evidence="1">
    <location>
        <begin position="89"/>
        <end position="110"/>
    </location>
</feature>
<protein>
    <recommendedName>
        <fullName evidence="4">MobB</fullName>
    </recommendedName>
</protein>
<dbReference type="AlphaFoldDB" id="A0A1U7JL73"/>
<evidence type="ECO:0000313" key="2">
    <source>
        <dbReference type="EMBL" id="OKL45444.1"/>
    </source>
</evidence>
<organism evidence="2 3">
    <name type="scientific">Pseudovibrio exalbescens</name>
    <dbReference type="NCBI Taxonomy" id="197461"/>
    <lineage>
        <taxon>Bacteria</taxon>
        <taxon>Pseudomonadati</taxon>
        <taxon>Pseudomonadota</taxon>
        <taxon>Alphaproteobacteria</taxon>
        <taxon>Hyphomicrobiales</taxon>
        <taxon>Stappiaceae</taxon>
        <taxon>Pseudovibrio</taxon>
    </lineage>
</organism>
<keyword evidence="3" id="KW-1185">Reference proteome</keyword>
<keyword evidence="1" id="KW-1133">Transmembrane helix</keyword>
<reference evidence="2 3" key="1">
    <citation type="submission" date="2016-03" db="EMBL/GenBank/DDBJ databases">
        <title>Genome sequence of Nesiotobacter sp. nov., a moderately halophilic alphaproteobacterium isolated from the Yellow Sea, China.</title>
        <authorList>
            <person name="Zhang G."/>
            <person name="Zhang R."/>
        </authorList>
    </citation>
    <scope>NUCLEOTIDE SEQUENCE [LARGE SCALE GENOMIC DNA]</scope>
    <source>
        <strain evidence="2 3">WB1-6</strain>
    </source>
</reference>